<evidence type="ECO:0000259" key="4">
    <source>
        <dbReference type="PROSITE" id="PS50977"/>
    </source>
</evidence>
<dbReference type="AlphaFoldDB" id="A0A8J6PDK6"/>
<feature type="transmembrane region" description="Helical" evidence="3">
    <location>
        <begin position="155"/>
        <end position="172"/>
    </location>
</feature>
<dbReference type="InterPro" id="IPR050624">
    <property type="entry name" value="HTH-type_Tx_Regulator"/>
</dbReference>
<dbReference type="SUPFAM" id="SSF46689">
    <property type="entry name" value="Homeodomain-like"/>
    <property type="match status" value="1"/>
</dbReference>
<keyword evidence="6" id="KW-1185">Reference proteome</keyword>
<keyword evidence="3" id="KW-1133">Transmembrane helix</keyword>
<organism evidence="5 6">
    <name type="scientific">Massiliimalia timonensis</name>
    <dbReference type="NCBI Taxonomy" id="1987501"/>
    <lineage>
        <taxon>Bacteria</taxon>
        <taxon>Bacillati</taxon>
        <taxon>Bacillota</taxon>
        <taxon>Clostridia</taxon>
        <taxon>Eubacteriales</taxon>
        <taxon>Oscillospiraceae</taxon>
        <taxon>Massiliimalia</taxon>
    </lineage>
</organism>
<keyword evidence="1 2" id="KW-0238">DNA-binding</keyword>
<reference evidence="5" key="1">
    <citation type="submission" date="2020-08" db="EMBL/GenBank/DDBJ databases">
        <title>Genome public.</title>
        <authorList>
            <person name="Liu C."/>
            <person name="Sun Q."/>
        </authorList>
    </citation>
    <scope>NUCLEOTIDE SEQUENCE</scope>
    <source>
        <strain evidence="5">NSJ-15</strain>
    </source>
</reference>
<dbReference type="Pfam" id="PF00440">
    <property type="entry name" value="TetR_N"/>
    <property type="match status" value="1"/>
</dbReference>
<proteinExistence type="predicted"/>
<dbReference type="PRINTS" id="PR00455">
    <property type="entry name" value="HTHTETR"/>
</dbReference>
<dbReference type="PANTHER" id="PTHR43479">
    <property type="entry name" value="ACREF/ENVCD OPERON REPRESSOR-RELATED"/>
    <property type="match status" value="1"/>
</dbReference>
<dbReference type="InterPro" id="IPR009057">
    <property type="entry name" value="Homeodomain-like_sf"/>
</dbReference>
<dbReference type="GO" id="GO:0003677">
    <property type="term" value="F:DNA binding"/>
    <property type="evidence" value="ECO:0007669"/>
    <property type="project" value="UniProtKB-UniRule"/>
</dbReference>
<dbReference type="PROSITE" id="PS50977">
    <property type="entry name" value="HTH_TETR_2"/>
    <property type="match status" value="1"/>
</dbReference>
<accession>A0A8J6PDK6</accession>
<protein>
    <submittedName>
        <fullName evidence="5">TetR/AcrR family transcriptional regulator</fullName>
    </submittedName>
</protein>
<feature type="DNA-binding region" description="H-T-H motif" evidence="2">
    <location>
        <begin position="32"/>
        <end position="51"/>
    </location>
</feature>
<dbReference type="Proteomes" id="UP000632659">
    <property type="component" value="Unassembled WGS sequence"/>
</dbReference>
<evidence type="ECO:0000256" key="1">
    <source>
        <dbReference type="ARBA" id="ARBA00023125"/>
    </source>
</evidence>
<evidence type="ECO:0000313" key="6">
    <source>
        <dbReference type="Proteomes" id="UP000632659"/>
    </source>
</evidence>
<dbReference type="SUPFAM" id="SSF48498">
    <property type="entry name" value="Tetracyclin repressor-like, C-terminal domain"/>
    <property type="match status" value="1"/>
</dbReference>
<feature type="domain" description="HTH tetR-type" evidence="4">
    <location>
        <begin position="9"/>
        <end position="69"/>
    </location>
</feature>
<name>A0A8J6PDK6_9FIRM</name>
<dbReference type="Gene3D" id="1.10.357.10">
    <property type="entry name" value="Tetracycline Repressor, domain 2"/>
    <property type="match status" value="1"/>
</dbReference>
<evidence type="ECO:0000256" key="3">
    <source>
        <dbReference type="SAM" id="Phobius"/>
    </source>
</evidence>
<keyword evidence="3" id="KW-0472">Membrane</keyword>
<keyword evidence="3" id="KW-0812">Transmembrane</keyword>
<comment type="caution">
    <text evidence="5">The sequence shown here is derived from an EMBL/GenBank/DDBJ whole genome shotgun (WGS) entry which is preliminary data.</text>
</comment>
<dbReference type="EMBL" id="JACRTL010000005">
    <property type="protein sequence ID" value="MBC8611258.1"/>
    <property type="molecule type" value="Genomic_DNA"/>
</dbReference>
<dbReference type="PANTHER" id="PTHR43479:SF20">
    <property type="entry name" value="HTH TETR-TYPE DOMAIN-CONTAINING PROTEIN"/>
    <property type="match status" value="1"/>
</dbReference>
<evidence type="ECO:0000256" key="2">
    <source>
        <dbReference type="PROSITE-ProRule" id="PRU00335"/>
    </source>
</evidence>
<evidence type="ECO:0000313" key="5">
    <source>
        <dbReference type="EMBL" id="MBC8611258.1"/>
    </source>
</evidence>
<sequence>MEKRPYHHKNLKNDLIEKGIELVNENGINQLSLRKVAQACSVSHAAPYSHFSNKDELLQEMQLHITKQFTAVLQDTVSKYSGTPDFLLEFGKAYISFFISHPQYFNFLFQQGNIQIDLDIGSDKESNYQPFAIYKEQVLDLLAGTNMTQSKKEDLIIALFAYVQGLTALATMKNVHYSLKWEDKLADLIEIFGCEF</sequence>
<dbReference type="InterPro" id="IPR001647">
    <property type="entry name" value="HTH_TetR"/>
</dbReference>
<gene>
    <name evidence="5" type="ORF">H8702_09070</name>
</gene>
<dbReference type="InterPro" id="IPR036271">
    <property type="entry name" value="Tet_transcr_reg_TetR-rel_C_sf"/>
</dbReference>
<dbReference type="RefSeq" id="WP_117756010.1">
    <property type="nucleotide sequence ID" value="NZ_JACRTL010000005.1"/>
</dbReference>